<reference evidence="2 3" key="1">
    <citation type="submission" date="2018-10" db="EMBL/GenBank/DDBJ databases">
        <authorList>
            <person name="Ekblom R."/>
            <person name="Jareborg N."/>
        </authorList>
    </citation>
    <scope>NUCLEOTIDE SEQUENCE [LARGE SCALE GENOMIC DNA]</scope>
    <source>
        <tissue evidence="2">Muscle</tissue>
    </source>
</reference>
<feature type="non-terminal residue" evidence="2">
    <location>
        <position position="46"/>
    </location>
</feature>
<evidence type="ECO:0000313" key="2">
    <source>
        <dbReference type="EMBL" id="VCX30450.1"/>
    </source>
</evidence>
<accession>A0A9X9M276</accession>
<keyword evidence="3" id="KW-1185">Reference proteome</keyword>
<feature type="region of interest" description="Disordered" evidence="1">
    <location>
        <begin position="1"/>
        <end position="33"/>
    </location>
</feature>
<organism evidence="2 3">
    <name type="scientific">Gulo gulo</name>
    <name type="common">Wolverine</name>
    <name type="synonym">Gluton</name>
    <dbReference type="NCBI Taxonomy" id="48420"/>
    <lineage>
        <taxon>Eukaryota</taxon>
        <taxon>Metazoa</taxon>
        <taxon>Chordata</taxon>
        <taxon>Craniata</taxon>
        <taxon>Vertebrata</taxon>
        <taxon>Euteleostomi</taxon>
        <taxon>Mammalia</taxon>
        <taxon>Eutheria</taxon>
        <taxon>Laurasiatheria</taxon>
        <taxon>Carnivora</taxon>
        <taxon>Caniformia</taxon>
        <taxon>Musteloidea</taxon>
        <taxon>Mustelidae</taxon>
        <taxon>Guloninae</taxon>
        <taxon>Gulo</taxon>
    </lineage>
</organism>
<sequence length="46" mass="4876">MCAWVGPQTGTRVPITPPPPAAGTVQGTDYGQRSWVGPAEVMTDYE</sequence>
<name>A0A9X9M276_GULGU</name>
<evidence type="ECO:0000313" key="3">
    <source>
        <dbReference type="Proteomes" id="UP000269945"/>
    </source>
</evidence>
<gene>
    <name evidence="2" type="ORF">BN2614_LOCUS1</name>
</gene>
<dbReference type="EMBL" id="CYRY02038056">
    <property type="protein sequence ID" value="VCX30450.1"/>
    <property type="molecule type" value="Genomic_DNA"/>
</dbReference>
<evidence type="ECO:0000256" key="1">
    <source>
        <dbReference type="SAM" id="MobiDB-lite"/>
    </source>
</evidence>
<proteinExistence type="predicted"/>
<protein>
    <submittedName>
        <fullName evidence="2">Uncharacterized protein</fullName>
    </submittedName>
</protein>
<comment type="caution">
    <text evidence="2">The sequence shown here is derived from an EMBL/GenBank/DDBJ whole genome shotgun (WGS) entry which is preliminary data.</text>
</comment>
<dbReference type="AlphaFoldDB" id="A0A9X9M276"/>
<dbReference type="Proteomes" id="UP000269945">
    <property type="component" value="Unassembled WGS sequence"/>
</dbReference>